<evidence type="ECO:0000313" key="1">
    <source>
        <dbReference type="EMBL" id="SVD76410.1"/>
    </source>
</evidence>
<proteinExistence type="predicted"/>
<name>A0A382XZV8_9ZZZZ</name>
<dbReference type="EMBL" id="UINC01171706">
    <property type="protein sequence ID" value="SVD76410.1"/>
    <property type="molecule type" value="Genomic_DNA"/>
</dbReference>
<dbReference type="AlphaFoldDB" id="A0A382XZV8"/>
<sequence>NQDLSDWCVSLITRRPTSFDTDATSWVLARPVWGTCP</sequence>
<accession>A0A382XZV8</accession>
<feature type="non-terminal residue" evidence="1">
    <location>
        <position position="1"/>
    </location>
</feature>
<gene>
    <name evidence="1" type="ORF">METZ01_LOCUS429264</name>
</gene>
<reference evidence="1" key="1">
    <citation type="submission" date="2018-05" db="EMBL/GenBank/DDBJ databases">
        <authorList>
            <person name="Lanie J.A."/>
            <person name="Ng W.-L."/>
            <person name="Kazmierczak K.M."/>
            <person name="Andrzejewski T.M."/>
            <person name="Davidsen T.M."/>
            <person name="Wayne K.J."/>
            <person name="Tettelin H."/>
            <person name="Glass J.I."/>
            <person name="Rusch D."/>
            <person name="Podicherti R."/>
            <person name="Tsui H.-C.T."/>
            <person name="Winkler M.E."/>
        </authorList>
    </citation>
    <scope>NUCLEOTIDE SEQUENCE</scope>
</reference>
<organism evidence="1">
    <name type="scientific">marine metagenome</name>
    <dbReference type="NCBI Taxonomy" id="408172"/>
    <lineage>
        <taxon>unclassified sequences</taxon>
        <taxon>metagenomes</taxon>
        <taxon>ecological metagenomes</taxon>
    </lineage>
</organism>
<protein>
    <submittedName>
        <fullName evidence="1">Uncharacterized protein</fullName>
    </submittedName>
</protein>